<dbReference type="EMBL" id="CP073720">
    <property type="protein sequence ID" value="UWP86297.1"/>
    <property type="molecule type" value="Genomic_DNA"/>
</dbReference>
<dbReference type="Proteomes" id="UP001059617">
    <property type="component" value="Chromosome"/>
</dbReference>
<reference evidence="3" key="1">
    <citation type="submission" date="2021-04" db="EMBL/GenBank/DDBJ databases">
        <authorList>
            <person name="Hartkoorn R.C."/>
            <person name="Beaudoing E."/>
            <person name="Hot D."/>
        </authorList>
    </citation>
    <scope>NUCLEOTIDE SEQUENCE</scope>
    <source>
        <strain evidence="3">NRRL B-16292</strain>
    </source>
</reference>
<protein>
    <submittedName>
        <fullName evidence="3">BON domain-containing protein</fullName>
    </submittedName>
</protein>
<evidence type="ECO:0000259" key="2">
    <source>
        <dbReference type="PROSITE" id="PS50914"/>
    </source>
</evidence>
<proteinExistence type="predicted"/>
<dbReference type="SMART" id="SM00749">
    <property type="entry name" value="BON"/>
    <property type="match status" value="3"/>
</dbReference>
<keyword evidence="4" id="KW-1185">Reference proteome</keyword>
<dbReference type="PANTHER" id="PTHR34606:SF4">
    <property type="entry name" value="OUTER MEMBRANE LIPOPROTEIN DOLP"/>
    <property type="match status" value="1"/>
</dbReference>
<feature type="domain" description="BON" evidence="2">
    <location>
        <begin position="156"/>
        <end position="223"/>
    </location>
</feature>
<feature type="domain" description="BON" evidence="2">
    <location>
        <begin position="9"/>
        <end position="77"/>
    </location>
</feature>
<evidence type="ECO:0000313" key="3">
    <source>
        <dbReference type="EMBL" id="UWP86297.1"/>
    </source>
</evidence>
<dbReference type="InterPro" id="IPR007055">
    <property type="entry name" value="BON_dom"/>
</dbReference>
<feature type="domain" description="BON" evidence="2">
    <location>
        <begin position="84"/>
        <end position="152"/>
    </location>
</feature>
<dbReference type="InterPro" id="IPR051686">
    <property type="entry name" value="Lipoprotein_DolP"/>
</dbReference>
<reference evidence="3" key="2">
    <citation type="submission" date="2022-09" db="EMBL/GenBank/DDBJ databases">
        <title>Biosynthetic gene clusters of Dactylosporangioum fulvum.</title>
        <authorList>
            <person name="Caradec T."/>
        </authorList>
    </citation>
    <scope>NUCLEOTIDE SEQUENCE</scope>
    <source>
        <strain evidence="3">NRRL B-16292</strain>
    </source>
</reference>
<sequence length="223" mass="24926">MPTQTIERTDQEIQHDVLMELRWDPMLQPNDIAAAVRDGVVALAGWVDSYNKKWAAERAVGRIRGVQAVADDIEVRLPVDAQRPDPDIATAALRALLWDAFVPVGQVQVNVSDGWVTLRGEVEWGHERRAAEHAVRQLRGVRGVTNLITVKPRRPTPEQLRREIEQALVRSAETDAEHINVTVEGDTVILTGRVRPWIEKQEAERVAWSAPGVRAVDNRIVAG</sequence>
<evidence type="ECO:0000256" key="1">
    <source>
        <dbReference type="ARBA" id="ARBA00022729"/>
    </source>
</evidence>
<dbReference type="PROSITE" id="PS50914">
    <property type="entry name" value="BON"/>
    <property type="match status" value="3"/>
</dbReference>
<dbReference type="PANTHER" id="PTHR34606">
    <property type="entry name" value="BON DOMAIN-CONTAINING PROTEIN"/>
    <property type="match status" value="1"/>
</dbReference>
<accession>A0ABY5W8U7</accession>
<keyword evidence="1" id="KW-0732">Signal</keyword>
<evidence type="ECO:0000313" key="4">
    <source>
        <dbReference type="Proteomes" id="UP001059617"/>
    </source>
</evidence>
<organism evidence="3 4">
    <name type="scientific">Dactylosporangium fulvum</name>
    <dbReference type="NCBI Taxonomy" id="53359"/>
    <lineage>
        <taxon>Bacteria</taxon>
        <taxon>Bacillati</taxon>
        <taxon>Actinomycetota</taxon>
        <taxon>Actinomycetes</taxon>
        <taxon>Micromonosporales</taxon>
        <taxon>Micromonosporaceae</taxon>
        <taxon>Dactylosporangium</taxon>
    </lineage>
</organism>
<dbReference type="InterPro" id="IPR014004">
    <property type="entry name" value="Transpt-assoc_nodulatn_dom_bac"/>
</dbReference>
<gene>
    <name evidence="3" type="ORF">Dfulv_19475</name>
</gene>
<name>A0ABY5W8U7_9ACTN</name>
<dbReference type="RefSeq" id="WP_259865434.1">
    <property type="nucleotide sequence ID" value="NZ_BAAAST010000126.1"/>
</dbReference>
<dbReference type="Pfam" id="PF04972">
    <property type="entry name" value="BON"/>
    <property type="match status" value="3"/>
</dbReference>
<dbReference type="Gene3D" id="3.30.1340.30">
    <property type="match status" value="3"/>
</dbReference>